<organism evidence="1">
    <name type="scientific">Anopheles atroparvus</name>
    <name type="common">European mosquito</name>
    <dbReference type="NCBI Taxonomy" id="41427"/>
    <lineage>
        <taxon>Eukaryota</taxon>
        <taxon>Metazoa</taxon>
        <taxon>Ecdysozoa</taxon>
        <taxon>Arthropoda</taxon>
        <taxon>Hexapoda</taxon>
        <taxon>Insecta</taxon>
        <taxon>Pterygota</taxon>
        <taxon>Neoptera</taxon>
        <taxon>Endopterygota</taxon>
        <taxon>Diptera</taxon>
        <taxon>Nematocera</taxon>
        <taxon>Culicoidea</taxon>
        <taxon>Culicidae</taxon>
        <taxon>Anophelinae</taxon>
        <taxon>Anopheles</taxon>
    </lineage>
</organism>
<dbReference type="VEuPathDB" id="VectorBase:AATE012305"/>
<dbReference type="EnsemblMetazoa" id="AATE012305-RA">
    <property type="protein sequence ID" value="AATE012305-PA.1"/>
    <property type="gene ID" value="AATE012305"/>
</dbReference>
<accession>A0A182J6J3</accession>
<protein>
    <submittedName>
        <fullName evidence="1">Uncharacterized protein</fullName>
    </submittedName>
</protein>
<dbReference type="AlphaFoldDB" id="A0A182J6J3"/>
<proteinExistence type="predicted"/>
<reference evidence="1" key="1">
    <citation type="submission" date="2022-08" db="UniProtKB">
        <authorList>
            <consortium name="EnsemblMetazoa"/>
        </authorList>
    </citation>
    <scope>IDENTIFICATION</scope>
    <source>
        <strain evidence="1">EBRO</strain>
    </source>
</reference>
<name>A0A182J6J3_ANOAO</name>
<sequence>METAVSAMYGRGVLEQRSGCRMGDDRRRRVDVRHDRGRCGVLDDRCGMYQRRVHLVEGGVAGGGRCDRLHNRGRSHGVLQDGSRSSMHYRDGRGGILHDRSGGRGHVGQSVIAVVARGSSHDRDQGQQDLHGGPAATYASFLGPLDGDVRLGKASRGMIKEMDLLGNTVRNVTRRQPESMACRGSHGYQHSGAVESANEFRALCLLMVWRSRSESGALKSRVDTLGRVGNKRAMTALLRHNMTNKY</sequence>
<evidence type="ECO:0000313" key="1">
    <source>
        <dbReference type="EnsemblMetazoa" id="AATE012305-PA.1"/>
    </source>
</evidence>